<organism evidence="2 3">
    <name type="scientific">Rhizobium leguminosarum</name>
    <dbReference type="NCBI Taxonomy" id="384"/>
    <lineage>
        <taxon>Bacteria</taxon>
        <taxon>Pseudomonadati</taxon>
        <taxon>Pseudomonadota</taxon>
        <taxon>Alphaproteobacteria</taxon>
        <taxon>Hyphomicrobiales</taxon>
        <taxon>Rhizobiaceae</taxon>
        <taxon>Rhizobium/Agrobacterium group</taxon>
        <taxon>Rhizobium</taxon>
    </lineage>
</organism>
<dbReference type="GO" id="GO:0050462">
    <property type="term" value="F:N-acetylneuraminate synthase activity"/>
    <property type="evidence" value="ECO:0007669"/>
    <property type="project" value="UniProtKB-EC"/>
</dbReference>
<name>A0A7W9ZS34_RHILE</name>
<dbReference type="GO" id="GO:0047444">
    <property type="term" value="F:N-acylneuraminate-9-phosphate synthase activity"/>
    <property type="evidence" value="ECO:0007669"/>
    <property type="project" value="TreeGrafter"/>
</dbReference>
<dbReference type="SMART" id="SM00858">
    <property type="entry name" value="SAF"/>
    <property type="match status" value="1"/>
</dbReference>
<dbReference type="Proteomes" id="UP000517187">
    <property type="component" value="Unassembled WGS sequence"/>
</dbReference>
<sequence>MATVTLRNGRLIGDYLVPYIIAELNTSHFGDVATARSMIYQAKEAGCDCVKFQSWSTESLYSAGYYRENAIAKRIVNKFSLADAKLEELAAYCREMSIDFASTPYSRHEAEFLVKRCEVPFIKIASMELNNLPYLRYLGSIGAPLVLSTGMGTLEEIIRAVEAIEETGNRQIIILHCTSVYPAPPETIRLQNILGLRSEFAAYPIGYSDHSTGIEIPAASIALGACVIEKHFTLDSSRIGMDNQMATEPGEMKAMIEACHKVHAALGGTGRILDSSERDQIPKMRRSVITARSLKAGSIIEAADLDAKRPGTGIPPTAIDTVIGKRLKVDIEVDEMILPEHFE</sequence>
<reference evidence="2 3" key="1">
    <citation type="submission" date="2020-08" db="EMBL/GenBank/DDBJ databases">
        <title>Genomic Encyclopedia of Type Strains, Phase IV (KMG-V): Genome sequencing to study the core and pangenomes of soil and plant-associated prokaryotes.</title>
        <authorList>
            <person name="Whitman W."/>
        </authorList>
    </citation>
    <scope>NUCLEOTIDE SEQUENCE [LARGE SCALE GENOMIC DNA]</scope>
    <source>
        <strain evidence="2 3">SEMIA 4011</strain>
    </source>
</reference>
<dbReference type="AlphaFoldDB" id="A0A7W9ZS34"/>
<dbReference type="InterPro" id="IPR057736">
    <property type="entry name" value="SAF_PseI/NeuA/NeuB"/>
</dbReference>
<dbReference type="SUPFAM" id="SSF51269">
    <property type="entry name" value="AFP III-like domain"/>
    <property type="match status" value="1"/>
</dbReference>
<dbReference type="PANTHER" id="PTHR42966">
    <property type="entry name" value="N-ACETYLNEURAMINATE SYNTHASE"/>
    <property type="match status" value="1"/>
</dbReference>
<evidence type="ECO:0000313" key="2">
    <source>
        <dbReference type="EMBL" id="MBB6221761.1"/>
    </source>
</evidence>
<dbReference type="SUPFAM" id="SSF51569">
    <property type="entry name" value="Aldolase"/>
    <property type="match status" value="1"/>
</dbReference>
<dbReference type="CDD" id="cd11615">
    <property type="entry name" value="SAF_NeuB_like"/>
    <property type="match status" value="1"/>
</dbReference>
<dbReference type="PROSITE" id="PS50844">
    <property type="entry name" value="AFP_LIKE"/>
    <property type="match status" value="1"/>
</dbReference>
<evidence type="ECO:0000259" key="1">
    <source>
        <dbReference type="PROSITE" id="PS50844"/>
    </source>
</evidence>
<comment type="caution">
    <text evidence="2">The sequence shown here is derived from an EMBL/GenBank/DDBJ whole genome shotgun (WGS) entry which is preliminary data.</text>
</comment>
<dbReference type="GO" id="GO:0016051">
    <property type="term" value="P:carbohydrate biosynthetic process"/>
    <property type="evidence" value="ECO:0007669"/>
    <property type="project" value="InterPro"/>
</dbReference>
<dbReference type="InterPro" id="IPR006190">
    <property type="entry name" value="SAF_AFP_Neu5Ac"/>
</dbReference>
<proteinExistence type="predicted"/>
<dbReference type="Gene3D" id="3.20.20.70">
    <property type="entry name" value="Aldolase class I"/>
    <property type="match status" value="1"/>
</dbReference>
<dbReference type="RefSeq" id="WP_184694483.1">
    <property type="nucleotide sequence ID" value="NZ_JACIIJ010000005.1"/>
</dbReference>
<dbReference type="Pfam" id="PF08666">
    <property type="entry name" value="SAF"/>
    <property type="match status" value="1"/>
</dbReference>
<gene>
    <name evidence="2" type="ORF">GGE66_002734</name>
</gene>
<dbReference type="Pfam" id="PF03102">
    <property type="entry name" value="NeuB"/>
    <property type="match status" value="1"/>
</dbReference>
<protein>
    <submittedName>
        <fullName evidence="2">N-acetylneuraminate synthase</fullName>
        <ecNumber evidence="2">2.5.1.56</ecNumber>
    </submittedName>
</protein>
<dbReference type="PANTHER" id="PTHR42966:SF1">
    <property type="entry name" value="SIALIC ACID SYNTHASE"/>
    <property type="match status" value="1"/>
</dbReference>
<dbReference type="InterPro" id="IPR013132">
    <property type="entry name" value="PseI/NeuA/B-like_N"/>
</dbReference>
<dbReference type="InterPro" id="IPR051690">
    <property type="entry name" value="PseI-like"/>
</dbReference>
<dbReference type="Gene3D" id="3.90.1210.10">
    <property type="entry name" value="Antifreeze-like/N-acetylneuraminic acid synthase C-terminal domain"/>
    <property type="match status" value="1"/>
</dbReference>
<dbReference type="InterPro" id="IPR013974">
    <property type="entry name" value="SAF"/>
</dbReference>
<dbReference type="InterPro" id="IPR036732">
    <property type="entry name" value="AFP_Neu5c_C_sf"/>
</dbReference>
<dbReference type="EC" id="2.5.1.56" evidence="2"/>
<evidence type="ECO:0000313" key="3">
    <source>
        <dbReference type="Proteomes" id="UP000517187"/>
    </source>
</evidence>
<accession>A0A7W9ZS34</accession>
<feature type="domain" description="AFP-like" evidence="1">
    <location>
        <begin position="287"/>
        <end position="343"/>
    </location>
</feature>
<keyword evidence="2" id="KW-0808">Transferase</keyword>
<dbReference type="InterPro" id="IPR013785">
    <property type="entry name" value="Aldolase_TIM"/>
</dbReference>
<dbReference type="EMBL" id="JACIIJ010000005">
    <property type="protein sequence ID" value="MBB6221761.1"/>
    <property type="molecule type" value="Genomic_DNA"/>
</dbReference>